<keyword evidence="4" id="KW-0479">Metal-binding</keyword>
<comment type="cofactor">
    <cofactor evidence="10">
        <name>Zn(2+)</name>
        <dbReference type="ChEBI" id="CHEBI:29105"/>
    </cofactor>
    <text evidence="10">Binds 1 zinc ion per subunit.</text>
</comment>
<dbReference type="GO" id="GO:0004222">
    <property type="term" value="F:metalloendopeptidase activity"/>
    <property type="evidence" value="ECO:0007669"/>
    <property type="project" value="InterPro"/>
</dbReference>
<evidence type="ECO:0000256" key="5">
    <source>
        <dbReference type="ARBA" id="ARBA00022801"/>
    </source>
</evidence>
<protein>
    <submittedName>
        <fullName evidence="13">Peptidase M48</fullName>
    </submittedName>
</protein>
<evidence type="ECO:0000256" key="4">
    <source>
        <dbReference type="ARBA" id="ARBA00022723"/>
    </source>
</evidence>
<evidence type="ECO:0000256" key="6">
    <source>
        <dbReference type="ARBA" id="ARBA00022833"/>
    </source>
</evidence>
<keyword evidence="2 10" id="KW-0645">Protease</keyword>
<dbReference type="CDD" id="cd07325">
    <property type="entry name" value="M48_Ste24p_like"/>
    <property type="match status" value="1"/>
</dbReference>
<evidence type="ECO:0000256" key="10">
    <source>
        <dbReference type="RuleBase" id="RU003983"/>
    </source>
</evidence>
<dbReference type="OrthoDB" id="9810445at2"/>
<dbReference type="KEGG" id="spad:DVK44_08955"/>
<feature type="compositionally biased region" description="Gly residues" evidence="11">
    <location>
        <begin position="363"/>
        <end position="374"/>
    </location>
</feature>
<evidence type="ECO:0000256" key="11">
    <source>
        <dbReference type="SAM" id="MobiDB-lite"/>
    </source>
</evidence>
<dbReference type="Gene3D" id="3.30.2010.10">
    <property type="entry name" value="Metalloproteases ('zincins'), catalytic domain"/>
    <property type="match status" value="1"/>
</dbReference>
<dbReference type="RefSeq" id="WP_114659170.1">
    <property type="nucleotide sequence ID" value="NZ_CP031194.1"/>
</dbReference>
<dbReference type="GO" id="GO:0006508">
    <property type="term" value="P:proteolysis"/>
    <property type="evidence" value="ECO:0007669"/>
    <property type="project" value="UniProtKB-KW"/>
</dbReference>
<dbReference type="EMBL" id="CP031194">
    <property type="protein sequence ID" value="AXG77803.1"/>
    <property type="molecule type" value="Genomic_DNA"/>
</dbReference>
<keyword evidence="14" id="KW-1185">Reference proteome</keyword>
<organism evidence="13 14">
    <name type="scientific">Streptomyces paludis</name>
    <dbReference type="NCBI Taxonomy" id="2282738"/>
    <lineage>
        <taxon>Bacteria</taxon>
        <taxon>Bacillati</taxon>
        <taxon>Actinomycetota</taxon>
        <taxon>Actinomycetes</taxon>
        <taxon>Kitasatosporales</taxon>
        <taxon>Streptomycetaceae</taxon>
        <taxon>Streptomyces</taxon>
    </lineage>
</organism>
<reference evidence="14" key="1">
    <citation type="submission" date="2018-07" db="EMBL/GenBank/DDBJ databases">
        <authorList>
            <person name="Zhao J."/>
        </authorList>
    </citation>
    <scope>NUCLEOTIDE SEQUENCE [LARGE SCALE GENOMIC DNA]</scope>
    <source>
        <strain evidence="14">GSSD-12</strain>
    </source>
</reference>
<evidence type="ECO:0000313" key="14">
    <source>
        <dbReference type="Proteomes" id="UP000253868"/>
    </source>
</evidence>
<dbReference type="InterPro" id="IPR050083">
    <property type="entry name" value="HtpX_protease"/>
</dbReference>
<keyword evidence="9" id="KW-0472">Membrane</keyword>
<keyword evidence="5 10" id="KW-0378">Hydrolase</keyword>
<accession>A0A345HM79</accession>
<keyword evidence="8 10" id="KW-0482">Metalloprotease</keyword>
<gene>
    <name evidence="13" type="ORF">DVK44_08955</name>
</gene>
<keyword evidence="1" id="KW-1003">Cell membrane</keyword>
<evidence type="ECO:0000256" key="1">
    <source>
        <dbReference type="ARBA" id="ARBA00022475"/>
    </source>
</evidence>
<evidence type="ECO:0000256" key="8">
    <source>
        <dbReference type="ARBA" id="ARBA00023049"/>
    </source>
</evidence>
<evidence type="ECO:0000256" key="7">
    <source>
        <dbReference type="ARBA" id="ARBA00022989"/>
    </source>
</evidence>
<evidence type="ECO:0000256" key="9">
    <source>
        <dbReference type="ARBA" id="ARBA00023136"/>
    </source>
</evidence>
<dbReference type="AlphaFoldDB" id="A0A345HM79"/>
<evidence type="ECO:0000259" key="12">
    <source>
        <dbReference type="Pfam" id="PF01435"/>
    </source>
</evidence>
<dbReference type="InterPro" id="IPR001915">
    <property type="entry name" value="Peptidase_M48"/>
</dbReference>
<evidence type="ECO:0000256" key="3">
    <source>
        <dbReference type="ARBA" id="ARBA00022692"/>
    </source>
</evidence>
<keyword evidence="7" id="KW-1133">Transmembrane helix</keyword>
<dbReference type="PANTHER" id="PTHR43221">
    <property type="entry name" value="PROTEASE HTPX"/>
    <property type="match status" value="1"/>
</dbReference>
<dbReference type="GO" id="GO:0046872">
    <property type="term" value="F:metal ion binding"/>
    <property type="evidence" value="ECO:0007669"/>
    <property type="project" value="UniProtKB-KW"/>
</dbReference>
<feature type="domain" description="Peptidase M48" evidence="12">
    <location>
        <begin position="82"/>
        <end position="274"/>
    </location>
</feature>
<keyword evidence="6 10" id="KW-0862">Zinc</keyword>
<dbReference type="Proteomes" id="UP000253868">
    <property type="component" value="Chromosome"/>
</dbReference>
<dbReference type="Pfam" id="PF01435">
    <property type="entry name" value="Peptidase_M48"/>
    <property type="match status" value="1"/>
</dbReference>
<evidence type="ECO:0000256" key="2">
    <source>
        <dbReference type="ARBA" id="ARBA00022670"/>
    </source>
</evidence>
<comment type="similarity">
    <text evidence="10">Belongs to the peptidase M48 family.</text>
</comment>
<keyword evidence="3" id="KW-0812">Transmembrane</keyword>
<evidence type="ECO:0000313" key="13">
    <source>
        <dbReference type="EMBL" id="AXG77803.1"/>
    </source>
</evidence>
<dbReference type="PANTHER" id="PTHR43221:SF3">
    <property type="entry name" value="SLL1280 PROTEIN"/>
    <property type="match status" value="1"/>
</dbReference>
<name>A0A345HM79_9ACTN</name>
<feature type="region of interest" description="Disordered" evidence="11">
    <location>
        <begin position="332"/>
        <end position="374"/>
    </location>
</feature>
<proteinExistence type="inferred from homology"/>
<sequence>MTTDDNQEAAGHESLPSRQRRRFPGISSRAYEHPADRSALVALRKLSGFDTVFKALSGLLPERSLRLLFLSDSVRVSDAQFVHLHAMLLDACAILDLEKVPAMYVAQDPKPNAMCIGLDEPIIVLTTGLVELLDEEETRAVVGHEVGHALSGHSVYRTILLFLTNLALKVAWIPLGNVAIMAIVTALREWFRKSELSADRAGLLVGQDIQASMRGLMKIAGGNHLHEMNVDAFLAQAEEYEAGGDLRDSVLKILNVLPRSHPFTTVRAAELKKWSESRDFQRIMDGHYPRRSEDKDTSVTDSFRDSASHYADTVRGSKDPLMKLVGDIAGGAGDLGGKLRDKFTGGGGSRPSNNGHSGDGESDGGGKSSGSGTS</sequence>